<sequence length="71" mass="7610">MTYIPNPQSSDAEILAMILKEILVQLPANQRATIKQNLSAVAKRMQADGVNSADGRRLNELAQGAGLGSLF</sequence>
<protein>
    <submittedName>
        <fullName evidence="1">Uncharacterized protein</fullName>
    </submittedName>
</protein>
<dbReference type="EMBL" id="CP051685">
    <property type="protein sequence ID" value="QJE02518.1"/>
    <property type="molecule type" value="Genomic_DNA"/>
</dbReference>
<reference evidence="1 2" key="1">
    <citation type="submission" date="2020-04" db="EMBL/GenBank/DDBJ databases">
        <title>Genome sequencing of novel species.</title>
        <authorList>
            <person name="Heo J."/>
            <person name="Kim S.-J."/>
            <person name="Kim J.-S."/>
            <person name="Hong S.-B."/>
            <person name="Kwon S.-W."/>
        </authorList>
    </citation>
    <scope>NUCLEOTIDE SEQUENCE [LARGE SCALE GENOMIC DNA]</scope>
    <source>
        <strain evidence="1 2">GN2-R2</strain>
    </source>
</reference>
<organism evidence="1 2">
    <name type="scientific">Massilia forsythiae</name>
    <dbReference type="NCBI Taxonomy" id="2728020"/>
    <lineage>
        <taxon>Bacteria</taxon>
        <taxon>Pseudomonadati</taxon>
        <taxon>Pseudomonadota</taxon>
        <taxon>Betaproteobacteria</taxon>
        <taxon>Burkholderiales</taxon>
        <taxon>Oxalobacteraceae</taxon>
        <taxon>Telluria group</taxon>
        <taxon>Massilia</taxon>
    </lineage>
</organism>
<keyword evidence="2" id="KW-1185">Reference proteome</keyword>
<dbReference type="Proteomes" id="UP000502415">
    <property type="component" value="Chromosome"/>
</dbReference>
<dbReference type="KEGG" id="mfy:HH212_22915"/>
<proteinExistence type="predicted"/>
<evidence type="ECO:0000313" key="1">
    <source>
        <dbReference type="EMBL" id="QJE02518.1"/>
    </source>
</evidence>
<name>A0A7Z2ZUF7_9BURK</name>
<gene>
    <name evidence="1" type="ORF">HH212_22915</name>
</gene>
<dbReference type="AlphaFoldDB" id="A0A7Z2ZUF7"/>
<accession>A0A7Z2ZUF7</accession>
<evidence type="ECO:0000313" key="2">
    <source>
        <dbReference type="Proteomes" id="UP000502415"/>
    </source>
</evidence>
<dbReference type="RefSeq" id="WP_170204602.1">
    <property type="nucleotide sequence ID" value="NZ_CP051685.1"/>
</dbReference>